<dbReference type="Pfam" id="PF16874">
    <property type="entry name" value="Glyco_hydro_36C"/>
    <property type="match status" value="1"/>
</dbReference>
<accession>A0ABW0GN28</accession>
<dbReference type="GO" id="GO:0004557">
    <property type="term" value="F:alpha-galactosidase activity"/>
    <property type="evidence" value="ECO:0007669"/>
    <property type="project" value="UniProtKB-EC"/>
</dbReference>
<dbReference type="InterPro" id="IPR031704">
    <property type="entry name" value="Glyco_hydro_36_N"/>
</dbReference>
<sequence length="729" mass="78815">MTDTTTAVHQLRGGGVALVLAERADGLPEIVHWGADLGLDTADADACAALLAAGVAPVPHSTFDAPWPLTLLPGEADGWSGRPGLAAHRGGRAVLPRWSDVRVDSSDDRSLVVEARDPAAEVALRSECVLDEHGVLAVRHTVTSTAGGEEPPLDVAGVLAVVPLPPSATELLDLTGRWCRERHPQRLPLRHGGRVRESRRGRTGHDATLLLVAGTAGFGFADGEVDAVHVAWSGDHVHLVERLPEGAGRHAGVLAGGELLRPGEVRLGAGESYASPPVLFVHDDAGLDGVGDRLHRHVRARPEHPRSPRPVTLNSWEAVYFDHDHDRLAALVDTAARVGVERVVLDDGWFLGRRDDSRGLGDWVVDPAVWPADLGPFADRVRSHGMQVGLWVEPEMVNPDSDVARAHPDWVLGPAPASHGSAPGTRPWRRQQALDLTQPGAYAHVRDQLDRVLSDVRPDYLKWDHNRDLHEAVDAQGRPAVHRQTQAAYRLMTELQERHPGLEIESCASGGARVDLGVLARTQRVWTSDCNDALERQTIQRWTSLLLPPELMGTHVGPEHSHTTGRSLGLSLRCLSALFGHAGIEWDISRCDEAELARVAGWVALHKRLRPLLHTGRTVRGEEHDGAWWHGVVAPDRTHAVLAYVRLTTGADAVPGLLRLPGLDPGRRYAVRALDPTGLERPQLPRAVVQPPWIADGVELSGRVLARHGLAMPVVDPADGLLVELTAVG</sequence>
<evidence type="ECO:0000256" key="3">
    <source>
        <dbReference type="ARBA" id="ARBA00022801"/>
    </source>
</evidence>
<organism evidence="7 8">
    <name type="scientific">Aquipuribacter nitratireducens</name>
    <dbReference type="NCBI Taxonomy" id="650104"/>
    <lineage>
        <taxon>Bacteria</taxon>
        <taxon>Bacillati</taxon>
        <taxon>Actinomycetota</taxon>
        <taxon>Actinomycetes</taxon>
        <taxon>Micrococcales</taxon>
        <taxon>Intrasporangiaceae</taxon>
        <taxon>Aquipuribacter</taxon>
    </lineage>
</organism>
<dbReference type="EMBL" id="JBHSLD010000006">
    <property type="protein sequence ID" value="MFC5380186.1"/>
    <property type="molecule type" value="Genomic_DNA"/>
</dbReference>
<feature type="domain" description="Glycosyl hydrolase family 36 C-terminal" evidence="5">
    <location>
        <begin position="632"/>
        <end position="713"/>
    </location>
</feature>
<evidence type="ECO:0000256" key="1">
    <source>
        <dbReference type="ARBA" id="ARBA00001255"/>
    </source>
</evidence>
<keyword evidence="8" id="KW-1185">Reference proteome</keyword>
<dbReference type="InterPro" id="IPR050985">
    <property type="entry name" value="Alpha-glycosidase_related"/>
</dbReference>
<dbReference type="InterPro" id="IPR031705">
    <property type="entry name" value="Glyco_hydro_36_C"/>
</dbReference>
<dbReference type="Proteomes" id="UP001596122">
    <property type="component" value="Unassembled WGS sequence"/>
</dbReference>
<dbReference type="SUPFAM" id="SSF51445">
    <property type="entry name" value="(Trans)glycosidases"/>
    <property type="match status" value="1"/>
</dbReference>
<reference evidence="8" key="1">
    <citation type="journal article" date="2019" name="Int. J. Syst. Evol. Microbiol.">
        <title>The Global Catalogue of Microorganisms (GCM) 10K type strain sequencing project: providing services to taxonomists for standard genome sequencing and annotation.</title>
        <authorList>
            <consortium name="The Broad Institute Genomics Platform"/>
            <consortium name="The Broad Institute Genome Sequencing Center for Infectious Disease"/>
            <person name="Wu L."/>
            <person name="Ma J."/>
        </authorList>
    </citation>
    <scope>NUCLEOTIDE SEQUENCE [LARGE SCALE GENOMIC DNA]</scope>
    <source>
        <strain evidence="8">CCUG 43114</strain>
    </source>
</reference>
<comment type="caution">
    <text evidence="7">The sequence shown here is derived from an EMBL/GenBank/DDBJ whole genome shotgun (WGS) entry which is preliminary data.</text>
</comment>
<name>A0ABW0GN28_9MICO</name>
<evidence type="ECO:0000259" key="6">
    <source>
        <dbReference type="Pfam" id="PF16875"/>
    </source>
</evidence>
<dbReference type="InterPro" id="IPR002252">
    <property type="entry name" value="Glyco_hydro_36"/>
</dbReference>
<dbReference type="PANTHER" id="PTHR43053">
    <property type="entry name" value="GLYCOSIDASE FAMILY 31"/>
    <property type="match status" value="1"/>
</dbReference>
<dbReference type="RefSeq" id="WP_340267086.1">
    <property type="nucleotide sequence ID" value="NZ_JBBEOG010000001.1"/>
</dbReference>
<dbReference type="Pfam" id="PF02065">
    <property type="entry name" value="Melibiase"/>
    <property type="match status" value="1"/>
</dbReference>
<dbReference type="InterPro" id="IPR013780">
    <property type="entry name" value="Glyco_hydro_b"/>
</dbReference>
<dbReference type="Gene3D" id="2.70.98.60">
    <property type="entry name" value="alpha-galactosidase from lactobacil brevis"/>
    <property type="match status" value="1"/>
</dbReference>
<comment type="catalytic activity">
    <reaction evidence="1">
        <text>Hydrolysis of terminal, non-reducing alpha-D-galactose residues in alpha-D-galactosides, including galactose oligosaccharides, galactomannans and galactolipids.</text>
        <dbReference type="EC" id="3.2.1.22"/>
    </reaction>
</comment>
<keyword evidence="4 7" id="KW-0326">Glycosidase</keyword>
<dbReference type="InterPro" id="IPR000111">
    <property type="entry name" value="Glyco_hydro_27/36_CS"/>
</dbReference>
<dbReference type="Gene3D" id="3.20.20.70">
    <property type="entry name" value="Aldolase class I"/>
    <property type="match status" value="1"/>
</dbReference>
<feature type="domain" description="Glycosyl hydrolase family 36 N-terminal" evidence="6">
    <location>
        <begin position="26"/>
        <end position="267"/>
    </location>
</feature>
<evidence type="ECO:0000259" key="5">
    <source>
        <dbReference type="Pfam" id="PF16874"/>
    </source>
</evidence>
<dbReference type="InterPro" id="IPR017853">
    <property type="entry name" value="GH"/>
</dbReference>
<proteinExistence type="predicted"/>
<dbReference type="EC" id="3.2.1.22" evidence="2"/>
<keyword evidence="3 7" id="KW-0378">Hydrolase</keyword>
<dbReference type="CDD" id="cd14791">
    <property type="entry name" value="GH36"/>
    <property type="match status" value="1"/>
</dbReference>
<evidence type="ECO:0000313" key="8">
    <source>
        <dbReference type="Proteomes" id="UP001596122"/>
    </source>
</evidence>
<dbReference type="InterPro" id="IPR013785">
    <property type="entry name" value="Aldolase_TIM"/>
</dbReference>
<evidence type="ECO:0000313" key="7">
    <source>
        <dbReference type="EMBL" id="MFC5380186.1"/>
    </source>
</evidence>
<evidence type="ECO:0000256" key="4">
    <source>
        <dbReference type="ARBA" id="ARBA00023295"/>
    </source>
</evidence>
<dbReference type="Gene3D" id="2.60.40.1180">
    <property type="entry name" value="Golgi alpha-mannosidase II"/>
    <property type="match status" value="1"/>
</dbReference>
<protein>
    <recommendedName>
        <fullName evidence="2">alpha-galactosidase</fullName>
        <ecNumber evidence="2">3.2.1.22</ecNumber>
    </recommendedName>
</protein>
<dbReference type="InterPro" id="IPR038417">
    <property type="entry name" value="Alpga-gal_N_sf"/>
</dbReference>
<dbReference type="Pfam" id="PF16875">
    <property type="entry name" value="Glyco_hydro_36N"/>
    <property type="match status" value="1"/>
</dbReference>
<gene>
    <name evidence="7" type="ORF">ACFPJ6_05240</name>
</gene>
<dbReference type="PRINTS" id="PR00743">
    <property type="entry name" value="GLHYDRLASE36"/>
</dbReference>
<evidence type="ECO:0000256" key="2">
    <source>
        <dbReference type="ARBA" id="ARBA00012755"/>
    </source>
</evidence>
<dbReference type="PROSITE" id="PS00512">
    <property type="entry name" value="ALPHA_GALACTOSIDASE"/>
    <property type="match status" value="1"/>
</dbReference>
<dbReference type="PANTHER" id="PTHR43053:SF3">
    <property type="entry name" value="ALPHA-GALACTOSIDASE C-RELATED"/>
    <property type="match status" value="1"/>
</dbReference>